<evidence type="ECO:0000256" key="3">
    <source>
        <dbReference type="ARBA" id="ARBA00023163"/>
    </source>
</evidence>
<keyword evidence="3" id="KW-0804">Transcription</keyword>
<dbReference type="Gene3D" id="2.60.120.10">
    <property type="entry name" value="Jelly Rolls"/>
    <property type="match status" value="1"/>
</dbReference>
<feature type="domain" description="HTH araC/xylS-type" evidence="4">
    <location>
        <begin position="213"/>
        <end position="311"/>
    </location>
</feature>
<dbReference type="InterPro" id="IPR011051">
    <property type="entry name" value="RmlC_Cupin_sf"/>
</dbReference>
<organism evidence="5 6">
    <name type="scientific">Nocardia callitridis</name>
    <dbReference type="NCBI Taxonomy" id="648753"/>
    <lineage>
        <taxon>Bacteria</taxon>
        <taxon>Bacillati</taxon>
        <taxon>Actinomycetota</taxon>
        <taxon>Actinomycetes</taxon>
        <taxon>Mycobacteriales</taxon>
        <taxon>Nocardiaceae</taxon>
        <taxon>Nocardia</taxon>
    </lineage>
</organism>
<name>A0ABP9KTT7_9NOCA</name>
<evidence type="ECO:0000256" key="1">
    <source>
        <dbReference type="ARBA" id="ARBA00023015"/>
    </source>
</evidence>
<dbReference type="Pfam" id="PF12852">
    <property type="entry name" value="Cupin_6"/>
    <property type="match status" value="1"/>
</dbReference>
<dbReference type="InterPro" id="IPR014710">
    <property type="entry name" value="RmlC-like_jellyroll"/>
</dbReference>
<dbReference type="PROSITE" id="PS00041">
    <property type="entry name" value="HTH_ARAC_FAMILY_1"/>
    <property type="match status" value="1"/>
</dbReference>
<dbReference type="RefSeq" id="WP_345498123.1">
    <property type="nucleotide sequence ID" value="NZ_BAABJM010000005.1"/>
</dbReference>
<dbReference type="EMBL" id="BAABJM010000005">
    <property type="protein sequence ID" value="GAA5063612.1"/>
    <property type="molecule type" value="Genomic_DNA"/>
</dbReference>
<reference evidence="6" key="1">
    <citation type="journal article" date="2019" name="Int. J. Syst. Evol. Microbiol.">
        <title>The Global Catalogue of Microorganisms (GCM) 10K type strain sequencing project: providing services to taxonomists for standard genome sequencing and annotation.</title>
        <authorList>
            <consortium name="The Broad Institute Genomics Platform"/>
            <consortium name="The Broad Institute Genome Sequencing Center for Infectious Disease"/>
            <person name="Wu L."/>
            <person name="Ma J."/>
        </authorList>
    </citation>
    <scope>NUCLEOTIDE SEQUENCE [LARGE SCALE GENOMIC DNA]</scope>
    <source>
        <strain evidence="6">JCM 18298</strain>
    </source>
</reference>
<dbReference type="PROSITE" id="PS01124">
    <property type="entry name" value="HTH_ARAC_FAMILY_2"/>
    <property type="match status" value="1"/>
</dbReference>
<evidence type="ECO:0000256" key="2">
    <source>
        <dbReference type="ARBA" id="ARBA00023125"/>
    </source>
</evidence>
<accession>A0ABP9KTT7</accession>
<dbReference type="InterPro" id="IPR018060">
    <property type="entry name" value="HTH_AraC"/>
</dbReference>
<dbReference type="Proteomes" id="UP001500603">
    <property type="component" value="Unassembled WGS sequence"/>
</dbReference>
<sequence>MDLLADVLTVAGVRGALGARIEAAGTWTIAWPHSGRAAFYAVTAGTAWLRMPGRAPEQLLPGDVVLLPTGTEHTLSSESDAGAVHPRASEMCSCDSAAAERARAEASVLRVGKGEIRTHILGASYRYDPVVSTQVLASLPEVVHIRADNGGSCLDDTVRLLGRELACPQLATEVVLNRLVDVLLVQLLRVWLTQQPAESHGSWLGVLSDPLVTAAMTKLHQNPAKAWTTELLAAELAVSRTTLARRFRAVADETPGSYLTRWRMDLAAVRLRDTDDTLEAIAHAVGYTSVPAFGRAFRRDRQQAPGSYRSMVRGPQAILARADHTR</sequence>
<evidence type="ECO:0000313" key="6">
    <source>
        <dbReference type="Proteomes" id="UP001500603"/>
    </source>
</evidence>
<protein>
    <submittedName>
        <fullName evidence="5">AraC family transcriptional regulator</fullName>
    </submittedName>
</protein>
<keyword evidence="2" id="KW-0238">DNA-binding</keyword>
<dbReference type="InterPro" id="IPR018062">
    <property type="entry name" value="HTH_AraC-typ_CS"/>
</dbReference>
<dbReference type="PANTHER" id="PTHR46796">
    <property type="entry name" value="HTH-TYPE TRANSCRIPTIONAL ACTIVATOR RHAS-RELATED"/>
    <property type="match status" value="1"/>
</dbReference>
<dbReference type="InterPro" id="IPR050204">
    <property type="entry name" value="AraC_XylS_family_regulators"/>
</dbReference>
<dbReference type="SUPFAM" id="SSF51182">
    <property type="entry name" value="RmlC-like cupins"/>
    <property type="match status" value="1"/>
</dbReference>
<dbReference type="InterPro" id="IPR009057">
    <property type="entry name" value="Homeodomain-like_sf"/>
</dbReference>
<evidence type="ECO:0000259" key="4">
    <source>
        <dbReference type="PROSITE" id="PS01124"/>
    </source>
</evidence>
<dbReference type="PANTHER" id="PTHR46796:SF7">
    <property type="entry name" value="ARAC FAMILY TRANSCRIPTIONAL REGULATOR"/>
    <property type="match status" value="1"/>
</dbReference>
<comment type="caution">
    <text evidence="5">The sequence shown here is derived from an EMBL/GenBank/DDBJ whole genome shotgun (WGS) entry which is preliminary data.</text>
</comment>
<dbReference type="SUPFAM" id="SSF46689">
    <property type="entry name" value="Homeodomain-like"/>
    <property type="match status" value="2"/>
</dbReference>
<proteinExistence type="predicted"/>
<dbReference type="Pfam" id="PF12833">
    <property type="entry name" value="HTH_18"/>
    <property type="match status" value="1"/>
</dbReference>
<dbReference type="InterPro" id="IPR032783">
    <property type="entry name" value="AraC_lig"/>
</dbReference>
<gene>
    <name evidence="5" type="ORF">GCM10023318_48560</name>
</gene>
<evidence type="ECO:0000313" key="5">
    <source>
        <dbReference type="EMBL" id="GAA5063612.1"/>
    </source>
</evidence>
<keyword evidence="1" id="KW-0805">Transcription regulation</keyword>
<keyword evidence="6" id="KW-1185">Reference proteome</keyword>
<dbReference type="SMART" id="SM00342">
    <property type="entry name" value="HTH_ARAC"/>
    <property type="match status" value="1"/>
</dbReference>
<dbReference type="Gene3D" id="1.10.10.60">
    <property type="entry name" value="Homeodomain-like"/>
    <property type="match status" value="1"/>
</dbReference>